<comment type="caution">
    <text evidence="2">The sequence shown here is derived from an EMBL/GenBank/DDBJ whole genome shotgun (WGS) entry which is preliminary data.</text>
</comment>
<feature type="transmembrane region" description="Helical" evidence="1">
    <location>
        <begin position="6"/>
        <end position="39"/>
    </location>
</feature>
<accession>A0A1F7XVD7</accession>
<feature type="transmembrane region" description="Helical" evidence="1">
    <location>
        <begin position="86"/>
        <end position="106"/>
    </location>
</feature>
<evidence type="ECO:0000313" key="2">
    <source>
        <dbReference type="EMBL" id="OGM18940.1"/>
    </source>
</evidence>
<keyword evidence="1" id="KW-1133">Transmembrane helix</keyword>
<gene>
    <name evidence="2" type="ORF">A2771_00380</name>
</gene>
<proteinExistence type="predicted"/>
<dbReference type="EMBL" id="MGGD01000085">
    <property type="protein sequence ID" value="OGM18940.1"/>
    <property type="molecule type" value="Genomic_DNA"/>
</dbReference>
<evidence type="ECO:0000256" key="1">
    <source>
        <dbReference type="SAM" id="Phobius"/>
    </source>
</evidence>
<dbReference type="AlphaFoldDB" id="A0A1F7XVD7"/>
<name>A0A1F7XVD7_9BACT</name>
<evidence type="ECO:0008006" key="4">
    <source>
        <dbReference type="Google" id="ProtNLM"/>
    </source>
</evidence>
<evidence type="ECO:0000313" key="3">
    <source>
        <dbReference type="Proteomes" id="UP000176741"/>
    </source>
</evidence>
<protein>
    <recommendedName>
        <fullName evidence="4">Lycopene cyclase domain-containing protein</fullName>
    </recommendedName>
</protein>
<keyword evidence="1" id="KW-0472">Membrane</keyword>
<sequence>MNTRKILLTLTFVVLGILLVSFFWKNTFLLTLLIVGTTLLKHKILPINKELLWFIITAFLGSSGESIIMSSGPWSYSLENVINFPLWLPFLWGFAGTLGISLYQGIIERR</sequence>
<dbReference type="Proteomes" id="UP000176741">
    <property type="component" value="Unassembled WGS sequence"/>
</dbReference>
<organism evidence="2 3">
    <name type="scientific">Candidatus Woesebacteria bacterium RIFCSPHIGHO2_01_FULL_38_26b</name>
    <dbReference type="NCBI Taxonomy" id="1802491"/>
    <lineage>
        <taxon>Bacteria</taxon>
        <taxon>Candidatus Woeseibacteriota</taxon>
    </lineage>
</organism>
<keyword evidence="1" id="KW-0812">Transmembrane</keyword>
<feature type="transmembrane region" description="Helical" evidence="1">
    <location>
        <begin position="51"/>
        <end position="74"/>
    </location>
</feature>
<reference evidence="2 3" key="1">
    <citation type="journal article" date="2016" name="Nat. Commun.">
        <title>Thousands of microbial genomes shed light on interconnected biogeochemical processes in an aquifer system.</title>
        <authorList>
            <person name="Anantharaman K."/>
            <person name="Brown C.T."/>
            <person name="Hug L.A."/>
            <person name="Sharon I."/>
            <person name="Castelle C.J."/>
            <person name="Probst A.J."/>
            <person name="Thomas B.C."/>
            <person name="Singh A."/>
            <person name="Wilkins M.J."/>
            <person name="Karaoz U."/>
            <person name="Brodie E.L."/>
            <person name="Williams K.H."/>
            <person name="Hubbard S.S."/>
            <person name="Banfield J.F."/>
        </authorList>
    </citation>
    <scope>NUCLEOTIDE SEQUENCE [LARGE SCALE GENOMIC DNA]</scope>
</reference>